<dbReference type="InterPro" id="IPR043917">
    <property type="entry name" value="DUF5753"/>
</dbReference>
<sequence length="302" mass="34480">MPTERKQFVQTVRSQVLGDRMRQLREDRGLTLKYIAAYLGVEFSTLARYERAEWPFRRDHVIALLDVYGVYDDAARVHLVELAQEAWRVNLWQPTDHQQPDPSGGEVVIDDWWVQQRAVELCVYANLTIPEVVQTRDYTEAVLARSVQQPMLVDKLVRRQIDKQQTLEDKKPATRLDILIEEPVLYRPVGGQAVLSQQLQHLTRLTQLRPHIKVRIVPTRVGWHAGIDGAFTLCEMQRPYPPVALVHHLDGRLILEAAAAKRYRDAFDKLREVALSPTESSALIATLADPTPVTSNSDTRAA</sequence>
<evidence type="ECO:0000313" key="3">
    <source>
        <dbReference type="Proteomes" id="UP001589867"/>
    </source>
</evidence>
<comment type="caution">
    <text evidence="2">The sequence shown here is derived from an EMBL/GenBank/DDBJ whole genome shotgun (WGS) entry which is preliminary data.</text>
</comment>
<dbReference type="SUPFAM" id="SSF47413">
    <property type="entry name" value="lambda repressor-like DNA-binding domains"/>
    <property type="match status" value="1"/>
</dbReference>
<organism evidence="2 3">
    <name type="scientific">Phytohabitans kaempferiae</name>
    <dbReference type="NCBI Taxonomy" id="1620943"/>
    <lineage>
        <taxon>Bacteria</taxon>
        <taxon>Bacillati</taxon>
        <taxon>Actinomycetota</taxon>
        <taxon>Actinomycetes</taxon>
        <taxon>Micromonosporales</taxon>
        <taxon>Micromonosporaceae</taxon>
    </lineage>
</organism>
<keyword evidence="3" id="KW-1185">Reference proteome</keyword>
<gene>
    <name evidence="2" type="ORF">ACFFIA_15210</name>
</gene>
<dbReference type="SMART" id="SM00530">
    <property type="entry name" value="HTH_XRE"/>
    <property type="match status" value="1"/>
</dbReference>
<dbReference type="Pfam" id="PF13560">
    <property type="entry name" value="HTH_31"/>
    <property type="match status" value="1"/>
</dbReference>
<dbReference type="InterPro" id="IPR010982">
    <property type="entry name" value="Lambda_DNA-bd_dom_sf"/>
</dbReference>
<dbReference type="EMBL" id="JBHLUH010000023">
    <property type="protein sequence ID" value="MFC0529008.1"/>
    <property type="molecule type" value="Genomic_DNA"/>
</dbReference>
<evidence type="ECO:0000259" key="1">
    <source>
        <dbReference type="PROSITE" id="PS50943"/>
    </source>
</evidence>
<dbReference type="RefSeq" id="WP_377251335.1">
    <property type="nucleotide sequence ID" value="NZ_JBHLUH010000023.1"/>
</dbReference>
<dbReference type="InterPro" id="IPR001387">
    <property type="entry name" value="Cro/C1-type_HTH"/>
</dbReference>
<protein>
    <submittedName>
        <fullName evidence="2">Helix-turn-helix domain-containing protein</fullName>
    </submittedName>
</protein>
<dbReference type="Pfam" id="PF19054">
    <property type="entry name" value="DUF5753"/>
    <property type="match status" value="1"/>
</dbReference>
<dbReference type="CDD" id="cd00093">
    <property type="entry name" value="HTH_XRE"/>
    <property type="match status" value="1"/>
</dbReference>
<dbReference type="PROSITE" id="PS50943">
    <property type="entry name" value="HTH_CROC1"/>
    <property type="match status" value="1"/>
</dbReference>
<evidence type="ECO:0000313" key="2">
    <source>
        <dbReference type="EMBL" id="MFC0529008.1"/>
    </source>
</evidence>
<reference evidence="2 3" key="1">
    <citation type="submission" date="2024-09" db="EMBL/GenBank/DDBJ databases">
        <authorList>
            <person name="Sun Q."/>
            <person name="Mori K."/>
        </authorList>
    </citation>
    <scope>NUCLEOTIDE SEQUENCE [LARGE SCALE GENOMIC DNA]</scope>
    <source>
        <strain evidence="2 3">TBRC 3947</strain>
    </source>
</reference>
<feature type="domain" description="HTH cro/C1-type" evidence="1">
    <location>
        <begin position="21"/>
        <end position="74"/>
    </location>
</feature>
<accession>A0ABV6M3I5</accession>
<proteinExistence type="predicted"/>
<name>A0ABV6M3I5_9ACTN</name>
<dbReference type="Proteomes" id="UP001589867">
    <property type="component" value="Unassembled WGS sequence"/>
</dbReference>
<dbReference type="Gene3D" id="1.10.260.40">
    <property type="entry name" value="lambda repressor-like DNA-binding domains"/>
    <property type="match status" value="1"/>
</dbReference>